<keyword evidence="3" id="KW-1185">Reference proteome</keyword>
<proteinExistence type="predicted"/>
<keyword evidence="1" id="KW-1133">Transmembrane helix</keyword>
<gene>
    <name evidence="2" type="ORF">NCTC13294_01510</name>
</gene>
<evidence type="ECO:0000313" key="2">
    <source>
        <dbReference type="EMBL" id="SUX23390.1"/>
    </source>
</evidence>
<reference evidence="2 3" key="1">
    <citation type="submission" date="2018-06" db="EMBL/GenBank/DDBJ databases">
        <authorList>
            <consortium name="Pathogen Informatics"/>
            <person name="Doyle S."/>
        </authorList>
    </citation>
    <scope>NUCLEOTIDE SEQUENCE [LARGE SCALE GENOMIC DNA]</scope>
    <source>
        <strain evidence="2 3">NCTC13294</strain>
    </source>
</reference>
<accession>A0A381E982</accession>
<dbReference type="Proteomes" id="UP000254572">
    <property type="component" value="Unassembled WGS sequence"/>
</dbReference>
<keyword evidence="1" id="KW-0812">Transmembrane</keyword>
<dbReference type="EMBL" id="UFUW01000001">
    <property type="protein sequence ID" value="SUX23390.1"/>
    <property type="molecule type" value="Genomic_DNA"/>
</dbReference>
<organism evidence="2 3">
    <name type="scientific">Cardiobacterium valvarum</name>
    <dbReference type="NCBI Taxonomy" id="194702"/>
    <lineage>
        <taxon>Bacteria</taxon>
        <taxon>Pseudomonadati</taxon>
        <taxon>Pseudomonadota</taxon>
        <taxon>Gammaproteobacteria</taxon>
        <taxon>Cardiobacteriales</taxon>
        <taxon>Cardiobacteriaceae</taxon>
        <taxon>Cardiobacterium</taxon>
    </lineage>
</organism>
<feature type="transmembrane region" description="Helical" evidence="1">
    <location>
        <begin position="62"/>
        <end position="80"/>
    </location>
</feature>
<dbReference type="AlphaFoldDB" id="A0A381E982"/>
<protein>
    <submittedName>
        <fullName evidence="2">Uncharacterized protein</fullName>
    </submittedName>
</protein>
<name>A0A381E982_9GAMM</name>
<evidence type="ECO:0000256" key="1">
    <source>
        <dbReference type="SAM" id="Phobius"/>
    </source>
</evidence>
<keyword evidence="1" id="KW-0472">Membrane</keyword>
<sequence length="179" mass="20711">MSCCHTDYFRAICCERERLWAGKVFSGPCLFGVFCFIWMGIQGVSYAPDLSLLCRGYRLLEIGFWAFYGCFLMNAIGRVLGRFVMFFPCGGRCFVRRRRRVFSRSACAVYFCRAAPLAGCRRLIRKPSFGKACGRCAGQVFCNRRYWFFLLGSLFIARRFLPAWRFPNRQTPLAGGLRR</sequence>
<feature type="transmembrane region" description="Helical" evidence="1">
    <location>
        <begin position="20"/>
        <end position="42"/>
    </location>
</feature>
<evidence type="ECO:0000313" key="3">
    <source>
        <dbReference type="Proteomes" id="UP000254572"/>
    </source>
</evidence>